<name>A0A9N9CGQ2_9GLOM</name>
<proteinExistence type="predicted"/>
<dbReference type="OrthoDB" id="2444257at2759"/>
<comment type="caution">
    <text evidence="1">The sequence shown here is derived from an EMBL/GenBank/DDBJ whole genome shotgun (WGS) entry which is preliminary data.</text>
</comment>
<gene>
    <name evidence="1" type="ORF">AGERDE_LOCUS9187</name>
</gene>
<keyword evidence="2" id="KW-1185">Reference proteome</keyword>
<organism evidence="1 2">
    <name type="scientific">Ambispora gerdemannii</name>
    <dbReference type="NCBI Taxonomy" id="144530"/>
    <lineage>
        <taxon>Eukaryota</taxon>
        <taxon>Fungi</taxon>
        <taxon>Fungi incertae sedis</taxon>
        <taxon>Mucoromycota</taxon>
        <taxon>Glomeromycotina</taxon>
        <taxon>Glomeromycetes</taxon>
        <taxon>Archaeosporales</taxon>
        <taxon>Ambisporaceae</taxon>
        <taxon>Ambispora</taxon>
    </lineage>
</organism>
<sequence>MNIKVYIDNKLKNLLSYCKTASASKSTESNKPPIQVAVDPQLLSKLLQIEQTNAIHIQELVTGQSRIEAKLNAQHDQLEAILSGGKGKKTKSSEEFYQELIKDKLLRDEDSAEQLKKLKEKGISFTKLWEKKIYSAMLIPNRAKKGYYKQQKDVKKVHEEIYAPSDPDNPASDTFLTLIIKAVFPTEEERTQANAIWTQAVLEVIFDEEHTSSKIEADIVEAWTHKISATQTVEW</sequence>
<dbReference type="Proteomes" id="UP000789831">
    <property type="component" value="Unassembled WGS sequence"/>
</dbReference>
<reference evidence="1" key="1">
    <citation type="submission" date="2021-06" db="EMBL/GenBank/DDBJ databases">
        <authorList>
            <person name="Kallberg Y."/>
            <person name="Tangrot J."/>
            <person name="Rosling A."/>
        </authorList>
    </citation>
    <scope>NUCLEOTIDE SEQUENCE</scope>
    <source>
        <strain evidence="1">MT106</strain>
    </source>
</reference>
<evidence type="ECO:0000313" key="2">
    <source>
        <dbReference type="Proteomes" id="UP000789831"/>
    </source>
</evidence>
<dbReference type="AlphaFoldDB" id="A0A9N9CGQ2"/>
<accession>A0A9N9CGQ2</accession>
<dbReference type="EMBL" id="CAJVPL010002202">
    <property type="protein sequence ID" value="CAG8602795.1"/>
    <property type="molecule type" value="Genomic_DNA"/>
</dbReference>
<evidence type="ECO:0000313" key="1">
    <source>
        <dbReference type="EMBL" id="CAG8602795.1"/>
    </source>
</evidence>
<protein>
    <submittedName>
        <fullName evidence="1">2262_t:CDS:1</fullName>
    </submittedName>
</protein>